<dbReference type="InterPro" id="IPR039323">
    <property type="entry name" value="ANKRD_45/46/60"/>
</dbReference>
<comment type="caution">
    <text evidence="3">The sequence shown here is derived from an EMBL/GenBank/DDBJ whole genome shotgun (WGS) entry which is preliminary data.</text>
</comment>
<dbReference type="PROSITE" id="PS50088">
    <property type="entry name" value="ANK_REPEAT"/>
    <property type="match status" value="1"/>
</dbReference>
<dbReference type="GO" id="GO:0005096">
    <property type="term" value="F:GTPase activator activity"/>
    <property type="evidence" value="ECO:0007669"/>
    <property type="project" value="InterPro"/>
</dbReference>
<dbReference type="SUPFAM" id="SSF69099">
    <property type="entry name" value="Ran-GTPase activating protein 1 (RanGAP1), C-terminal domain"/>
    <property type="match status" value="2"/>
</dbReference>
<dbReference type="InterPro" id="IPR036720">
    <property type="entry name" value="RanGAP1_C_sf"/>
</dbReference>
<name>A0AAD9QL70_ACRCE</name>
<feature type="repeat" description="ANK" evidence="1">
    <location>
        <begin position="48"/>
        <end position="80"/>
    </location>
</feature>
<evidence type="ECO:0000313" key="3">
    <source>
        <dbReference type="EMBL" id="KAK2563340.1"/>
    </source>
</evidence>
<dbReference type="EMBL" id="JARQWQ010000025">
    <property type="protein sequence ID" value="KAK2563340.1"/>
    <property type="molecule type" value="Genomic_DNA"/>
</dbReference>
<dbReference type="SUPFAM" id="SSF48403">
    <property type="entry name" value="Ankyrin repeat"/>
    <property type="match status" value="1"/>
</dbReference>
<protein>
    <submittedName>
        <fullName evidence="3">Ran GTPase-activating protein 1</fullName>
    </submittedName>
</protein>
<dbReference type="InterPro" id="IPR009109">
    <property type="entry name" value="Ran_GTPase_activating_1_C"/>
</dbReference>
<dbReference type="GO" id="GO:0007165">
    <property type="term" value="P:signal transduction"/>
    <property type="evidence" value="ECO:0007669"/>
    <property type="project" value="InterPro"/>
</dbReference>
<dbReference type="Gene3D" id="1.25.40.20">
    <property type="entry name" value="Ankyrin repeat-containing domain"/>
    <property type="match status" value="1"/>
</dbReference>
<dbReference type="PANTHER" id="PTHR22677">
    <property type="entry name" value="ANKYRIN REPEAT DOMAIN-CONTAINING PROTEIN 60"/>
    <property type="match status" value="1"/>
</dbReference>
<dbReference type="Gene3D" id="1.25.40.200">
    <property type="entry name" value="Ran-GTPase activating protein 1, C-terminal domain"/>
    <property type="match status" value="2"/>
</dbReference>
<dbReference type="Pfam" id="PF07834">
    <property type="entry name" value="RanGAP1_C"/>
    <property type="match status" value="2"/>
</dbReference>
<accession>A0AAD9QL70</accession>
<feature type="domain" description="Ran-GTPase activating protein 1 C-terminal" evidence="2">
    <location>
        <begin position="440"/>
        <end position="542"/>
    </location>
</feature>
<organism evidence="3 4">
    <name type="scientific">Acropora cervicornis</name>
    <name type="common">Staghorn coral</name>
    <dbReference type="NCBI Taxonomy" id="6130"/>
    <lineage>
        <taxon>Eukaryota</taxon>
        <taxon>Metazoa</taxon>
        <taxon>Cnidaria</taxon>
        <taxon>Anthozoa</taxon>
        <taxon>Hexacorallia</taxon>
        <taxon>Scleractinia</taxon>
        <taxon>Astrocoeniina</taxon>
        <taxon>Acroporidae</taxon>
        <taxon>Acropora</taxon>
    </lineage>
</organism>
<evidence type="ECO:0000259" key="2">
    <source>
        <dbReference type="Pfam" id="PF07834"/>
    </source>
</evidence>
<dbReference type="SMART" id="SM00248">
    <property type="entry name" value="ANK"/>
    <property type="match status" value="3"/>
</dbReference>
<dbReference type="InterPro" id="IPR036770">
    <property type="entry name" value="Ankyrin_rpt-contain_sf"/>
</dbReference>
<proteinExistence type="predicted"/>
<dbReference type="Proteomes" id="UP001249851">
    <property type="component" value="Unassembled WGS sequence"/>
</dbReference>
<dbReference type="InterPro" id="IPR002110">
    <property type="entry name" value="Ankyrin_rpt"/>
</dbReference>
<keyword evidence="1" id="KW-0040">ANK repeat</keyword>
<reference evidence="3" key="1">
    <citation type="journal article" date="2023" name="G3 (Bethesda)">
        <title>Whole genome assembly and annotation of the endangered Caribbean coral Acropora cervicornis.</title>
        <authorList>
            <person name="Selwyn J.D."/>
            <person name="Vollmer S.V."/>
        </authorList>
    </citation>
    <scope>NUCLEOTIDE SEQUENCE</scope>
    <source>
        <strain evidence="3">K2</strain>
    </source>
</reference>
<dbReference type="Pfam" id="PF12796">
    <property type="entry name" value="Ank_2"/>
    <property type="match status" value="1"/>
</dbReference>
<dbReference type="PROSITE" id="PS50297">
    <property type="entry name" value="ANK_REP_REGION"/>
    <property type="match status" value="1"/>
</dbReference>
<sequence>MYFCYQWSEWIAAEGMTSLHICSEGTGTEDILFTLATASCDVNARNKLGRTALHLAAKQGNTENLKKLLDIGCNKNVKDKLGFTAVGLAFRYNQKQSAEILLHYKPKRNRWSSQESCLDEGENHSVKHGDKKGKCLSETKNLRVFNASPLKLDKQDSLALMKRRYSVLKVCTAMILQLAGKVSKRNTISCFIHRCNVVLLSIKRDKLDGLSISRRATFLESFLERKLPTLLLGCSSPTSSSSGAELWLMTLDARLEHLCLCNFKRGVLKNRHSQKLGLDILWKLLANLKSSLACSSILSSWSILPQRHTLSWTLVKSALKRKDDIKTALADFMQIFAKACDMQTSQKIIYSDFGKTSKDKSITDSFIENNKLDIETSNFVMTCKLEDCLCYLDHVIDLNVMPPSFVEDVLNFCFQNFHFLRFLSYRESLFSTLLEKCLSRTDSWTADKIAKLFLRVSVVLWSDQRLLSKCADAVMMQGIAHCDCVSLGACILVRMGLLKGECDTITQADLRGPLLALDHVFASDYFPRHLAAIFASFLSKSSPRLFGLDELRLRALASAVAKEILPTSWQEAESDAGKSFKRICDIMSLEEDWEPLFECADVFLSCVVERLKCNMLRVCESVLKYLGLLKSESCIEIVRNLNCALKLLHHMAKQSYFPPESKTIFLSFLRKPHPSLKDSYKEVEELLTTLQNTKAGL</sequence>
<keyword evidence="4" id="KW-1185">Reference proteome</keyword>
<dbReference type="PANTHER" id="PTHR22677:SF4">
    <property type="entry name" value="USHER SYNDROME TYPE-1G PROTEIN-LIKE PROTEIN"/>
    <property type="match status" value="1"/>
</dbReference>
<dbReference type="AlphaFoldDB" id="A0AAD9QL70"/>
<feature type="domain" description="Ran-GTPase activating protein 1 C-terminal" evidence="2">
    <location>
        <begin position="596"/>
        <end position="691"/>
    </location>
</feature>
<reference evidence="3" key="2">
    <citation type="journal article" date="2023" name="Science">
        <title>Genomic signatures of disease resistance in endangered staghorn corals.</title>
        <authorList>
            <person name="Vollmer S.V."/>
            <person name="Selwyn J.D."/>
            <person name="Despard B.A."/>
            <person name="Roesel C.L."/>
        </authorList>
    </citation>
    <scope>NUCLEOTIDE SEQUENCE</scope>
    <source>
        <strain evidence="3">K2</strain>
    </source>
</reference>
<gene>
    <name evidence="3" type="ORF">P5673_013025</name>
</gene>
<evidence type="ECO:0000256" key="1">
    <source>
        <dbReference type="PROSITE-ProRule" id="PRU00023"/>
    </source>
</evidence>
<evidence type="ECO:0000313" key="4">
    <source>
        <dbReference type="Proteomes" id="UP001249851"/>
    </source>
</evidence>